<dbReference type="PROSITE" id="PS51318">
    <property type="entry name" value="TAT"/>
    <property type="match status" value="1"/>
</dbReference>
<name>A0A3E0GZR4_9PSEU</name>
<dbReference type="Proteomes" id="UP000256269">
    <property type="component" value="Unassembled WGS sequence"/>
</dbReference>
<keyword evidence="5" id="KW-1185">Reference proteome</keyword>
<evidence type="ECO:0000313" key="5">
    <source>
        <dbReference type="Proteomes" id="UP000256269"/>
    </source>
</evidence>
<feature type="domain" description="Calcineurin-like phosphoesterase" evidence="2">
    <location>
        <begin position="165"/>
        <end position="354"/>
    </location>
</feature>
<dbReference type="GO" id="GO:0046872">
    <property type="term" value="F:metal ion binding"/>
    <property type="evidence" value="ECO:0007669"/>
    <property type="project" value="InterPro"/>
</dbReference>
<dbReference type="SUPFAM" id="SSF49363">
    <property type="entry name" value="Purple acid phosphatase, N-terminal domain"/>
    <property type="match status" value="1"/>
</dbReference>
<dbReference type="RefSeq" id="WP_116179874.1">
    <property type="nucleotide sequence ID" value="NZ_CP144375.1"/>
</dbReference>
<accession>A0A3E0GZR4</accession>
<dbReference type="EMBL" id="QUNO01000017">
    <property type="protein sequence ID" value="REH35825.1"/>
    <property type="molecule type" value="Genomic_DNA"/>
</dbReference>
<dbReference type="PANTHER" id="PTHR22953">
    <property type="entry name" value="ACID PHOSPHATASE RELATED"/>
    <property type="match status" value="1"/>
</dbReference>
<keyword evidence="1" id="KW-0732">Signal</keyword>
<reference evidence="4 5" key="1">
    <citation type="submission" date="2018-08" db="EMBL/GenBank/DDBJ databases">
        <title>Genomic Encyclopedia of Archaeal and Bacterial Type Strains, Phase II (KMG-II): from individual species to whole genera.</title>
        <authorList>
            <person name="Goeker M."/>
        </authorList>
    </citation>
    <scope>NUCLEOTIDE SEQUENCE [LARGE SCALE GENOMIC DNA]</scope>
    <source>
        <strain evidence="4 5">DSM 45791</strain>
    </source>
</reference>
<dbReference type="PANTHER" id="PTHR22953:SF153">
    <property type="entry name" value="PURPLE ACID PHOSPHATASE"/>
    <property type="match status" value="1"/>
</dbReference>
<evidence type="ECO:0000259" key="2">
    <source>
        <dbReference type="Pfam" id="PF00149"/>
    </source>
</evidence>
<feature type="domain" description="Purple acid phosphatase N-terminal" evidence="3">
    <location>
        <begin position="40"/>
        <end position="131"/>
    </location>
</feature>
<dbReference type="InterPro" id="IPR006311">
    <property type="entry name" value="TAT_signal"/>
</dbReference>
<dbReference type="NCBIfam" id="TIGR01409">
    <property type="entry name" value="TAT_signal_seq"/>
    <property type="match status" value="1"/>
</dbReference>
<dbReference type="Gene3D" id="3.60.21.10">
    <property type="match status" value="1"/>
</dbReference>
<dbReference type="SUPFAM" id="SSF56300">
    <property type="entry name" value="Metallo-dependent phosphatases"/>
    <property type="match status" value="1"/>
</dbReference>
<dbReference type="InterPro" id="IPR039331">
    <property type="entry name" value="PAPs-like"/>
</dbReference>
<dbReference type="AlphaFoldDB" id="A0A3E0GZR4"/>
<dbReference type="OrthoDB" id="9804511at2"/>
<dbReference type="GO" id="GO:0003993">
    <property type="term" value="F:acid phosphatase activity"/>
    <property type="evidence" value="ECO:0007669"/>
    <property type="project" value="InterPro"/>
</dbReference>
<dbReference type="Gene3D" id="2.60.40.380">
    <property type="entry name" value="Purple acid phosphatase-like, N-terminal"/>
    <property type="match status" value="1"/>
</dbReference>
<dbReference type="InterPro" id="IPR015914">
    <property type="entry name" value="PAPs_N"/>
</dbReference>
<dbReference type="Pfam" id="PF16656">
    <property type="entry name" value="Pur_ac_phosph_N"/>
    <property type="match status" value="1"/>
</dbReference>
<organism evidence="4 5">
    <name type="scientific">Kutzneria buriramensis</name>
    <dbReference type="NCBI Taxonomy" id="1045776"/>
    <lineage>
        <taxon>Bacteria</taxon>
        <taxon>Bacillati</taxon>
        <taxon>Actinomycetota</taxon>
        <taxon>Actinomycetes</taxon>
        <taxon>Pseudonocardiales</taxon>
        <taxon>Pseudonocardiaceae</taxon>
        <taxon>Kutzneria</taxon>
    </lineage>
</organism>
<dbReference type="InterPro" id="IPR019546">
    <property type="entry name" value="TAT_signal_bac_arc"/>
</dbReference>
<comment type="caution">
    <text evidence="4">The sequence shown here is derived from an EMBL/GenBank/DDBJ whole genome shotgun (WGS) entry which is preliminary data.</text>
</comment>
<evidence type="ECO:0000259" key="3">
    <source>
        <dbReference type="Pfam" id="PF16656"/>
    </source>
</evidence>
<dbReference type="InterPro" id="IPR004843">
    <property type="entry name" value="Calcineurin-like_PHP"/>
</dbReference>
<protein>
    <submittedName>
        <fullName evidence="4">Secreted protein</fullName>
    </submittedName>
</protein>
<proteinExistence type="predicted"/>
<dbReference type="InterPro" id="IPR008963">
    <property type="entry name" value="Purple_acid_Pase-like_N"/>
</dbReference>
<evidence type="ECO:0000256" key="1">
    <source>
        <dbReference type="ARBA" id="ARBA00022729"/>
    </source>
</evidence>
<gene>
    <name evidence="4" type="ORF">BCF44_117216</name>
</gene>
<sequence>MEKVSRRRVLKAAGAGVVAWGAGGAWLWEQPAVAGTPGVEGVHLTFGEDPAAEMTVSWMSEGAVSRPRVRVGTVGGGYGCVVGAEGESYRDSVSGRVVWVHHARLAGLRAGERYVYRVEQGDAAPVEGTFRTAPRGRAAFTFTSFGDQSTAVQGDTLWSPHAGDIVDQVEAVDPLLHLMNGDLCYANINPDRVKVWGDWFTTNARSLRNRPWMPAAGNHENELGNGPIGYGAYQAYFRLPGGGTRDHEMRGLWYAYTVGAVRFVHLANDDVAYQDGGGSYVRGYSGGAQRAWLERELAASSRRHDIDWIVVCMHQTVISSADFNGADQGVREEFVPLFDRYGVDLVLCGHEHHYERSHPVRGVVGGSATLTPNPVATDTQVIDTSKGTVHMILGGGGTSAPSNQTLFTPIKAKIITGVGAANPTTGKRPSVFAYEEAPWSAVRDHDHAYGFAGFEVEPGHPGGYTRINVTYYDSLGSGRDKLVPYERFTLQKRRSHGVVGGDL</sequence>
<dbReference type="InterPro" id="IPR029052">
    <property type="entry name" value="Metallo-depent_PP-like"/>
</dbReference>
<dbReference type="Pfam" id="PF00149">
    <property type="entry name" value="Metallophos"/>
    <property type="match status" value="1"/>
</dbReference>
<evidence type="ECO:0000313" key="4">
    <source>
        <dbReference type="EMBL" id="REH35825.1"/>
    </source>
</evidence>